<name>A0A7J8J1D9_MOLMO</name>
<reference evidence="2 3" key="1">
    <citation type="journal article" date="2020" name="Nature">
        <title>Six reference-quality genomes reveal evolution of bat adaptations.</title>
        <authorList>
            <person name="Jebb D."/>
            <person name="Huang Z."/>
            <person name="Pippel M."/>
            <person name="Hughes G.M."/>
            <person name="Lavrichenko K."/>
            <person name="Devanna P."/>
            <person name="Winkler S."/>
            <person name="Jermiin L.S."/>
            <person name="Skirmuntt E.C."/>
            <person name="Katzourakis A."/>
            <person name="Burkitt-Gray L."/>
            <person name="Ray D.A."/>
            <person name="Sullivan K.A.M."/>
            <person name="Roscito J.G."/>
            <person name="Kirilenko B.M."/>
            <person name="Davalos L.M."/>
            <person name="Corthals A.P."/>
            <person name="Power M.L."/>
            <person name="Jones G."/>
            <person name="Ransome R.D."/>
            <person name="Dechmann D.K.N."/>
            <person name="Locatelli A.G."/>
            <person name="Puechmaille S.J."/>
            <person name="Fedrigo O."/>
            <person name="Jarvis E.D."/>
            <person name="Hiller M."/>
            <person name="Vernes S.C."/>
            <person name="Myers E.W."/>
            <person name="Teeling E.C."/>
        </authorList>
    </citation>
    <scope>NUCLEOTIDE SEQUENCE [LARGE SCALE GENOMIC DNA]</scope>
    <source>
        <strain evidence="2">MMolMol1</strain>
        <tissue evidence="2">Muscle</tissue>
    </source>
</reference>
<proteinExistence type="predicted"/>
<dbReference type="AlphaFoldDB" id="A0A7J8J1D9"/>
<gene>
    <name evidence="2" type="ORF">HJG59_012318</name>
</gene>
<evidence type="ECO:0000256" key="1">
    <source>
        <dbReference type="SAM" id="Coils"/>
    </source>
</evidence>
<evidence type="ECO:0000313" key="3">
    <source>
        <dbReference type="Proteomes" id="UP000550707"/>
    </source>
</evidence>
<protein>
    <submittedName>
        <fullName evidence="2">Matrix metallopeptidase 25</fullName>
    </submittedName>
</protein>
<dbReference type="OrthoDB" id="9792252at2759"/>
<evidence type="ECO:0000313" key="2">
    <source>
        <dbReference type="EMBL" id="KAF6490260.1"/>
    </source>
</evidence>
<dbReference type="GO" id="GO:0006955">
    <property type="term" value="P:immune response"/>
    <property type="evidence" value="ECO:0007669"/>
    <property type="project" value="InterPro"/>
</dbReference>
<dbReference type="PANTHER" id="PTHR48490:SF1">
    <property type="entry name" value="INTERLEUKIN-32"/>
    <property type="match status" value="1"/>
</dbReference>
<dbReference type="EMBL" id="JACASF010000003">
    <property type="protein sequence ID" value="KAF6490260.1"/>
    <property type="molecule type" value="Genomic_DNA"/>
</dbReference>
<keyword evidence="1" id="KW-0175">Coiled coil</keyword>
<organism evidence="2 3">
    <name type="scientific">Molossus molossus</name>
    <name type="common">Pallas' mastiff bat</name>
    <name type="synonym">Vespertilio molossus</name>
    <dbReference type="NCBI Taxonomy" id="27622"/>
    <lineage>
        <taxon>Eukaryota</taxon>
        <taxon>Metazoa</taxon>
        <taxon>Chordata</taxon>
        <taxon>Craniata</taxon>
        <taxon>Vertebrata</taxon>
        <taxon>Euteleostomi</taxon>
        <taxon>Mammalia</taxon>
        <taxon>Eutheria</taxon>
        <taxon>Laurasiatheria</taxon>
        <taxon>Chiroptera</taxon>
        <taxon>Yangochiroptera</taxon>
        <taxon>Molossidae</taxon>
        <taxon>Molossus</taxon>
    </lineage>
</organism>
<dbReference type="PANTHER" id="PTHR48490">
    <property type="entry name" value="INTERLEUKIN-32"/>
    <property type="match status" value="1"/>
</dbReference>
<feature type="coiled-coil region" evidence="1">
    <location>
        <begin position="34"/>
        <end position="61"/>
    </location>
</feature>
<accession>A0A7J8J1D9</accession>
<dbReference type="Proteomes" id="UP000550707">
    <property type="component" value="Unassembled WGS sequence"/>
</dbReference>
<comment type="caution">
    <text evidence="2">The sequence shown here is derived from an EMBL/GenBank/DDBJ whole genome shotgun (WGS) entry which is preliminary data.</text>
</comment>
<dbReference type="Pfam" id="PF15225">
    <property type="entry name" value="IL32"/>
    <property type="match status" value="1"/>
</dbReference>
<dbReference type="InterPro" id="IPR028067">
    <property type="entry name" value="IL-32"/>
</dbReference>
<sequence length="186" mass="21493">MCKFEIPKEDIEKLKKTMCQSVNVFCDKIQSNGEEEVNLGLEELQENVNEALIEALFAQYKDDNQESSSLFLEHQREVRHRVFSGVHPEDEGPGFAGQEQGLEQDFQQKGLHVVSPEPQKPGESFCEWVLRLFQKMLQQLQKTWQAVLAWVQEKWASLLSAMKSIFSEIMSFCSNMAEYFSSCFQV</sequence>
<keyword evidence="3" id="KW-1185">Reference proteome</keyword>